<sequence length="522" mass="57975">MKKYFKLFICVCVFFAVLPSLFGIEVDEEEIRRTSSMEIQFINYEGPHQLVNTVDEIKGIGYGLVPAAENGSAGNRNSYYIVHAVDSQVNTGFDADILFIGKGAGVDHVRNLRVIIASYLEKAYGYSYSDSYTLATFVTIYNAVYRGNLDYFNENYKQVVTKNLTSSNAGLSVRWDEWAGNSAIVIPLSGTGISTVDTTAISDEKVIDSMKETEDERGVDSRKDLVDLKEKEVEAAREQAQEARKEAEDNRKQAEEIKEDTVAVQVQLENDKKEVQELENKEEKTPEDQQQIEEKKQEIQKKEEQIAEKEKQIEELQQAAEQKEAEAQAAETFAIKKEEEARRDRDSISQDQTEMLNEEDQKAMSGLENTVAGLRITDQANLLSEIALVDTSSGTVKKTSALKQIRNRTLINTGSVYIAVAGDSSSGAIRLVQIDPVTLDIIKQGTDDISPLSVLVTNGTDIYAVVKSDSGFVLGRFDESLVLQAKSDVQVAEYTPVIIDRSTVVVQSPAGEMLLLHTSTLK</sequence>
<reference evidence="2" key="2">
    <citation type="journal article" date="2021" name="PeerJ">
        <title>Extensive microbial diversity within the chicken gut microbiome revealed by metagenomics and culture.</title>
        <authorList>
            <person name="Gilroy R."/>
            <person name="Ravi A."/>
            <person name="Getino M."/>
            <person name="Pursley I."/>
            <person name="Horton D.L."/>
            <person name="Alikhan N.F."/>
            <person name="Baker D."/>
            <person name="Gharbi K."/>
            <person name="Hall N."/>
            <person name="Watson M."/>
            <person name="Adriaenssens E.M."/>
            <person name="Foster-Nyarko E."/>
            <person name="Jarju S."/>
            <person name="Secka A."/>
            <person name="Antonio M."/>
            <person name="Oren A."/>
            <person name="Chaudhuri R.R."/>
            <person name="La Ragione R."/>
            <person name="Hildebrand F."/>
            <person name="Pallen M.J."/>
        </authorList>
    </citation>
    <scope>NUCLEOTIDE SEQUENCE</scope>
    <source>
        <strain evidence="2">10532</strain>
    </source>
</reference>
<feature type="region of interest" description="Disordered" evidence="1">
    <location>
        <begin position="235"/>
        <end position="263"/>
    </location>
</feature>
<reference evidence="2" key="1">
    <citation type="submission" date="2020-10" db="EMBL/GenBank/DDBJ databases">
        <authorList>
            <person name="Gilroy R."/>
        </authorList>
    </citation>
    <scope>NUCLEOTIDE SEQUENCE</scope>
    <source>
        <strain evidence="2">10532</strain>
    </source>
</reference>
<dbReference type="AlphaFoldDB" id="A0A9D9HPQ3"/>
<protein>
    <recommendedName>
        <fullName evidence="4">P83100 family protein</fullName>
    </recommendedName>
</protein>
<name>A0A9D9HPQ3_9SPIR</name>
<feature type="region of interest" description="Disordered" evidence="1">
    <location>
        <begin position="275"/>
        <end position="303"/>
    </location>
</feature>
<dbReference type="InterPro" id="IPR007926">
    <property type="entry name" value="Borrelia_P83"/>
</dbReference>
<gene>
    <name evidence="2" type="ORF">IAA81_07410</name>
</gene>
<evidence type="ECO:0000256" key="1">
    <source>
        <dbReference type="SAM" id="MobiDB-lite"/>
    </source>
</evidence>
<comment type="caution">
    <text evidence="2">The sequence shown here is derived from an EMBL/GenBank/DDBJ whole genome shotgun (WGS) entry which is preliminary data.</text>
</comment>
<evidence type="ECO:0000313" key="3">
    <source>
        <dbReference type="Proteomes" id="UP000823638"/>
    </source>
</evidence>
<accession>A0A9D9HPQ3</accession>
<proteinExistence type="predicted"/>
<dbReference type="Proteomes" id="UP000823638">
    <property type="component" value="Unassembled WGS sequence"/>
</dbReference>
<evidence type="ECO:0008006" key="4">
    <source>
        <dbReference type="Google" id="ProtNLM"/>
    </source>
</evidence>
<organism evidence="2 3">
    <name type="scientific">Candidatus Gallitreponema excrementavium</name>
    <dbReference type="NCBI Taxonomy" id="2840840"/>
    <lineage>
        <taxon>Bacteria</taxon>
        <taxon>Pseudomonadati</taxon>
        <taxon>Spirochaetota</taxon>
        <taxon>Spirochaetia</taxon>
        <taxon>Spirochaetales</taxon>
        <taxon>Candidatus Gallitreponema</taxon>
    </lineage>
</organism>
<feature type="compositionally biased region" description="Basic and acidic residues" evidence="1">
    <location>
        <begin position="235"/>
        <end position="261"/>
    </location>
</feature>
<dbReference type="EMBL" id="JADIMM010000085">
    <property type="protein sequence ID" value="MBO8458039.1"/>
    <property type="molecule type" value="Genomic_DNA"/>
</dbReference>
<evidence type="ECO:0000313" key="2">
    <source>
        <dbReference type="EMBL" id="MBO8458039.1"/>
    </source>
</evidence>
<dbReference type="Pfam" id="PF05262">
    <property type="entry name" value="Borrelia_P83"/>
    <property type="match status" value="1"/>
</dbReference>